<dbReference type="EMBL" id="GEDG01037776">
    <property type="protein sequence ID" value="JAP07940.1"/>
    <property type="molecule type" value="Transcribed_RNA"/>
</dbReference>
<evidence type="ECO:0000313" key="1">
    <source>
        <dbReference type="EMBL" id="JAP07940.1"/>
    </source>
</evidence>
<dbReference type="AlphaFoldDB" id="A0A0V0GI97"/>
<name>A0A0V0GI97_SOLCH</name>
<protein>
    <submittedName>
        <fullName evidence="1">Putative ovule protein</fullName>
    </submittedName>
</protein>
<sequence>MNVWKADQLIAKLLAERLEKVIHGLVDRQQTTFIKGRQIVYAILIANECVESRPTHSQTVSREA</sequence>
<reference evidence="1" key="1">
    <citation type="submission" date="2015-12" db="EMBL/GenBank/DDBJ databases">
        <title>Gene expression during late stages of embryo sac development: a critical building block for successful pollen-pistil interactions.</title>
        <authorList>
            <person name="Liu Y."/>
            <person name="Joly V."/>
            <person name="Sabar M."/>
            <person name="Matton D.P."/>
        </authorList>
    </citation>
    <scope>NUCLEOTIDE SEQUENCE</scope>
</reference>
<proteinExistence type="predicted"/>
<accession>A0A0V0GI97</accession>
<organism evidence="1">
    <name type="scientific">Solanum chacoense</name>
    <name type="common">Chaco potato</name>
    <dbReference type="NCBI Taxonomy" id="4108"/>
    <lineage>
        <taxon>Eukaryota</taxon>
        <taxon>Viridiplantae</taxon>
        <taxon>Streptophyta</taxon>
        <taxon>Embryophyta</taxon>
        <taxon>Tracheophyta</taxon>
        <taxon>Spermatophyta</taxon>
        <taxon>Magnoliopsida</taxon>
        <taxon>eudicotyledons</taxon>
        <taxon>Gunneridae</taxon>
        <taxon>Pentapetalae</taxon>
        <taxon>asterids</taxon>
        <taxon>lamiids</taxon>
        <taxon>Solanales</taxon>
        <taxon>Solanaceae</taxon>
        <taxon>Solanoideae</taxon>
        <taxon>Solaneae</taxon>
        <taxon>Solanum</taxon>
    </lineage>
</organism>